<proteinExistence type="predicted"/>
<name>A0A0F9T780_9ZZZZ</name>
<dbReference type="AlphaFoldDB" id="A0A0F9T780"/>
<evidence type="ECO:0000256" key="1">
    <source>
        <dbReference type="SAM" id="MobiDB-lite"/>
    </source>
</evidence>
<feature type="region of interest" description="Disordered" evidence="1">
    <location>
        <begin position="1"/>
        <end position="35"/>
    </location>
</feature>
<accession>A0A0F9T780</accession>
<feature type="compositionally biased region" description="Basic and acidic residues" evidence="1">
    <location>
        <begin position="1"/>
        <end position="30"/>
    </location>
</feature>
<comment type="caution">
    <text evidence="2">The sequence shown here is derived from an EMBL/GenBank/DDBJ whole genome shotgun (WGS) entry which is preliminary data.</text>
</comment>
<protein>
    <submittedName>
        <fullName evidence="2">Uncharacterized protein</fullName>
    </submittedName>
</protein>
<reference evidence="2" key="1">
    <citation type="journal article" date="2015" name="Nature">
        <title>Complex archaea that bridge the gap between prokaryotes and eukaryotes.</title>
        <authorList>
            <person name="Spang A."/>
            <person name="Saw J.H."/>
            <person name="Jorgensen S.L."/>
            <person name="Zaremba-Niedzwiedzka K."/>
            <person name="Martijn J."/>
            <person name="Lind A.E."/>
            <person name="van Eijk R."/>
            <person name="Schleper C."/>
            <person name="Guy L."/>
            <person name="Ettema T.J."/>
        </authorList>
    </citation>
    <scope>NUCLEOTIDE SEQUENCE</scope>
</reference>
<organism evidence="2">
    <name type="scientific">marine sediment metagenome</name>
    <dbReference type="NCBI Taxonomy" id="412755"/>
    <lineage>
        <taxon>unclassified sequences</taxon>
        <taxon>metagenomes</taxon>
        <taxon>ecological metagenomes</taxon>
    </lineage>
</organism>
<feature type="region of interest" description="Disordered" evidence="1">
    <location>
        <begin position="49"/>
        <end position="107"/>
    </location>
</feature>
<sequence>MSECKPDCIETQDHDRPIDCIVTDRPDPKAKGPSGAFCNEPVCPGNHHAPVENEGVKPCDRPAIEDLVGSHSRPVGGPLDSESGGDRESSIDSLQPDRPASKPRCTCHDPGAKSCPADHSLRVPPAKPTASEGWEVVLWWCEKCNQSIYVLRPEKVCTICSNPPSPLIRQSDAQNQIDAWQAKSDAQYELQTELQRKLIEAEARVKRKLEIAMVVGADKAEKKFRTLVEGVRKIHKRLLGVTDDKELEYCLDELRTLLDSEVKEKEDGK</sequence>
<dbReference type="EMBL" id="LAZR01000397">
    <property type="protein sequence ID" value="KKN70782.1"/>
    <property type="molecule type" value="Genomic_DNA"/>
</dbReference>
<gene>
    <name evidence="2" type="ORF">LCGC14_0427770</name>
</gene>
<feature type="compositionally biased region" description="Basic and acidic residues" evidence="1">
    <location>
        <begin position="49"/>
        <end position="64"/>
    </location>
</feature>
<evidence type="ECO:0000313" key="2">
    <source>
        <dbReference type="EMBL" id="KKN70782.1"/>
    </source>
</evidence>